<evidence type="ECO:0000256" key="5">
    <source>
        <dbReference type="ARBA" id="ARBA00023136"/>
    </source>
</evidence>
<feature type="transmembrane region" description="Helical" evidence="6">
    <location>
        <begin position="53"/>
        <end position="71"/>
    </location>
</feature>
<keyword evidence="5 6" id="KW-0472">Membrane</keyword>
<comment type="subcellular location">
    <subcellularLocation>
        <location evidence="1">Cell membrane</location>
        <topology evidence="1">Multi-pass membrane protein</topology>
    </subcellularLocation>
</comment>
<feature type="transmembrane region" description="Helical" evidence="6">
    <location>
        <begin position="12"/>
        <end position="33"/>
    </location>
</feature>
<feature type="transmembrane region" description="Helical" evidence="6">
    <location>
        <begin position="325"/>
        <end position="347"/>
    </location>
</feature>
<protein>
    <submittedName>
        <fullName evidence="7">Polysaccharide biosynthesis protein</fullName>
    </submittedName>
</protein>
<proteinExistence type="predicted"/>
<evidence type="ECO:0000256" key="4">
    <source>
        <dbReference type="ARBA" id="ARBA00022989"/>
    </source>
</evidence>
<dbReference type="EMBL" id="CZBV01000001">
    <property type="protein sequence ID" value="CUQ79609.1"/>
    <property type="molecule type" value="Genomic_DNA"/>
</dbReference>
<feature type="transmembrane region" description="Helical" evidence="6">
    <location>
        <begin position="435"/>
        <end position="458"/>
    </location>
</feature>
<keyword evidence="2" id="KW-1003">Cell membrane</keyword>
<feature type="transmembrane region" description="Helical" evidence="6">
    <location>
        <begin position="110"/>
        <end position="130"/>
    </location>
</feature>
<evidence type="ECO:0000256" key="2">
    <source>
        <dbReference type="ARBA" id="ARBA00022475"/>
    </source>
</evidence>
<dbReference type="InterPro" id="IPR002797">
    <property type="entry name" value="Polysacc_synth"/>
</dbReference>
<evidence type="ECO:0000256" key="1">
    <source>
        <dbReference type="ARBA" id="ARBA00004651"/>
    </source>
</evidence>
<dbReference type="PANTHER" id="PTHR30250:SF11">
    <property type="entry name" value="O-ANTIGEN TRANSPORTER-RELATED"/>
    <property type="match status" value="1"/>
</dbReference>
<feature type="transmembrane region" description="Helical" evidence="6">
    <location>
        <begin position="142"/>
        <end position="164"/>
    </location>
</feature>
<sequence length="469" mass="53185">MSRIKDLTKNTLIITIGRISTQFITFLLLPLYTSLLSTEEYGTVDLITTLVQLIIPITSLMIDQGVFRYLLNCKDEKSIKKIVSNGLLFLIGFNMLFLILYLVIIPFLSSLYKIWIVLILIATCFSNMFLQIARGLKKTVDYAVGSFICSFVTIVLNVLCIAFIKMGAEGMLVATFGGNVICCIFLFLKLNIYKYISIKVYDKKIILAELKYSVPLVPNQLSLWVMNSSDRLIVSIILGTAANGILAVTHKFPAIFMTFFNIFQLAWHETGAIHYFDEDRDVFFSQTIEKIITIFSTFCIGIIVCLPIVFSWFVNSAYNEAYLNIPIYLVASLFNVIVGLLGVVYVATKKTIEIAKTTFIAAAINIVVNLLFVKYLGLYAASISTFVGYLLTMIYRIVDTKKYLNIKFNIKQCIFIIIILTGSIIIYYLKNRILSMILLPFFIIGAFILNKDIVIALVKYMKGRKRRNV</sequence>
<dbReference type="Pfam" id="PF01943">
    <property type="entry name" value="Polysacc_synt"/>
    <property type="match status" value="1"/>
</dbReference>
<feature type="transmembrane region" description="Helical" evidence="6">
    <location>
        <begin position="378"/>
        <end position="398"/>
    </location>
</feature>
<reference evidence="7 8" key="1">
    <citation type="submission" date="2015-09" db="EMBL/GenBank/DDBJ databases">
        <authorList>
            <consortium name="Pathogen Informatics"/>
        </authorList>
    </citation>
    <scope>NUCLEOTIDE SEQUENCE [LARGE SCALE GENOMIC DNA]</scope>
    <source>
        <strain evidence="7 8">2789STDY5834878</strain>
    </source>
</reference>
<name>A0A174Z3W6_9FIRM</name>
<dbReference type="InterPro" id="IPR050833">
    <property type="entry name" value="Poly_Biosynth_Transport"/>
</dbReference>
<organism evidence="7 8">
    <name type="scientific">Lachnospira eligens</name>
    <dbReference type="NCBI Taxonomy" id="39485"/>
    <lineage>
        <taxon>Bacteria</taxon>
        <taxon>Bacillati</taxon>
        <taxon>Bacillota</taxon>
        <taxon>Clostridia</taxon>
        <taxon>Lachnospirales</taxon>
        <taxon>Lachnospiraceae</taxon>
        <taxon>Lachnospira</taxon>
    </lineage>
</organism>
<feature type="transmembrane region" description="Helical" evidence="6">
    <location>
        <begin position="170"/>
        <end position="188"/>
    </location>
</feature>
<dbReference type="PANTHER" id="PTHR30250">
    <property type="entry name" value="PST FAMILY PREDICTED COLANIC ACID TRANSPORTER"/>
    <property type="match status" value="1"/>
</dbReference>
<evidence type="ECO:0000313" key="7">
    <source>
        <dbReference type="EMBL" id="CUQ79609.1"/>
    </source>
</evidence>
<feature type="transmembrane region" description="Helical" evidence="6">
    <location>
        <begin position="410"/>
        <end position="429"/>
    </location>
</feature>
<gene>
    <name evidence="7" type="ORF">ERS852492_00060</name>
</gene>
<evidence type="ECO:0000313" key="8">
    <source>
        <dbReference type="Proteomes" id="UP000095780"/>
    </source>
</evidence>
<keyword evidence="3 6" id="KW-0812">Transmembrane</keyword>
<evidence type="ECO:0000256" key="6">
    <source>
        <dbReference type="SAM" id="Phobius"/>
    </source>
</evidence>
<accession>A0A174Z3W6</accession>
<feature type="transmembrane region" description="Helical" evidence="6">
    <location>
        <begin position="83"/>
        <end position="104"/>
    </location>
</feature>
<dbReference type="AlphaFoldDB" id="A0A174Z3W6"/>
<feature type="transmembrane region" description="Helical" evidence="6">
    <location>
        <begin position="354"/>
        <end position="372"/>
    </location>
</feature>
<feature type="transmembrane region" description="Helical" evidence="6">
    <location>
        <begin position="291"/>
        <end position="313"/>
    </location>
</feature>
<evidence type="ECO:0000256" key="3">
    <source>
        <dbReference type="ARBA" id="ARBA00022692"/>
    </source>
</evidence>
<dbReference type="Proteomes" id="UP000095780">
    <property type="component" value="Unassembled WGS sequence"/>
</dbReference>
<keyword evidence="4 6" id="KW-1133">Transmembrane helix</keyword>
<dbReference type="RefSeq" id="WP_055285477.1">
    <property type="nucleotide sequence ID" value="NZ_CABIXW010000001.1"/>
</dbReference>
<dbReference type="GO" id="GO:0005886">
    <property type="term" value="C:plasma membrane"/>
    <property type="evidence" value="ECO:0007669"/>
    <property type="project" value="UniProtKB-SubCell"/>
</dbReference>